<feature type="region of interest" description="Disordered" evidence="2">
    <location>
        <begin position="1"/>
        <end position="44"/>
    </location>
</feature>
<dbReference type="Proteomes" id="UP000002729">
    <property type="component" value="Unassembled WGS sequence"/>
</dbReference>
<proteinExistence type="predicted"/>
<dbReference type="AlphaFoldDB" id="F0YT29"/>
<evidence type="ECO:0000256" key="2">
    <source>
        <dbReference type="SAM" id="MobiDB-lite"/>
    </source>
</evidence>
<evidence type="ECO:0000256" key="1">
    <source>
        <dbReference type="SAM" id="Coils"/>
    </source>
</evidence>
<dbReference type="OrthoDB" id="234841at2759"/>
<dbReference type="InParanoid" id="F0YT29"/>
<dbReference type="KEGG" id="aaf:AURANDRAFT_69551"/>
<dbReference type="RefSeq" id="XP_009043571.1">
    <property type="nucleotide sequence ID" value="XM_009045323.1"/>
</dbReference>
<feature type="coiled-coil region" evidence="1">
    <location>
        <begin position="136"/>
        <end position="166"/>
    </location>
</feature>
<dbReference type="GeneID" id="20227606"/>
<name>F0YT29_AURAN</name>
<reference evidence="3 4" key="1">
    <citation type="journal article" date="2011" name="Proc. Natl. Acad. Sci. U.S.A.">
        <title>Niche of harmful alga Aureococcus anophagefferens revealed through ecogenomics.</title>
        <authorList>
            <person name="Gobler C.J."/>
            <person name="Berry D.L."/>
            <person name="Dyhrman S.T."/>
            <person name="Wilhelm S.W."/>
            <person name="Salamov A."/>
            <person name="Lobanov A.V."/>
            <person name="Zhang Y."/>
            <person name="Collier J.L."/>
            <person name="Wurch L.L."/>
            <person name="Kustka A.B."/>
            <person name="Dill B.D."/>
            <person name="Shah M."/>
            <person name="VerBerkmoes N.C."/>
            <person name="Kuo A."/>
            <person name="Terry A."/>
            <person name="Pangilinan J."/>
            <person name="Lindquist E.A."/>
            <person name="Lucas S."/>
            <person name="Paulsen I.T."/>
            <person name="Hattenrath-Lehmann T.K."/>
            <person name="Talmage S.C."/>
            <person name="Walker E.A."/>
            <person name="Koch F."/>
            <person name="Burson A.M."/>
            <person name="Marcoval M.A."/>
            <person name="Tang Y.Z."/>
            <person name="Lecleir G.R."/>
            <person name="Coyne K.J."/>
            <person name="Berg G.M."/>
            <person name="Bertrand E.M."/>
            <person name="Saito M.A."/>
            <person name="Gladyshev V.N."/>
            <person name="Grigoriev I.V."/>
        </authorList>
    </citation>
    <scope>NUCLEOTIDE SEQUENCE [LARGE SCALE GENOMIC DNA]</scope>
    <source>
        <strain evidence="4">CCMP 1984</strain>
    </source>
</reference>
<evidence type="ECO:0000313" key="4">
    <source>
        <dbReference type="Proteomes" id="UP000002729"/>
    </source>
</evidence>
<organism evidence="4">
    <name type="scientific">Aureococcus anophagefferens</name>
    <name type="common">Harmful bloom alga</name>
    <dbReference type="NCBI Taxonomy" id="44056"/>
    <lineage>
        <taxon>Eukaryota</taxon>
        <taxon>Sar</taxon>
        <taxon>Stramenopiles</taxon>
        <taxon>Ochrophyta</taxon>
        <taxon>Pelagophyceae</taxon>
        <taxon>Pelagomonadales</taxon>
        <taxon>Pelagomonadaceae</taxon>
        <taxon>Aureococcus</taxon>
    </lineage>
</organism>
<keyword evidence="4" id="KW-1185">Reference proteome</keyword>
<keyword evidence="1" id="KW-0175">Coiled coil</keyword>
<accession>F0YT29</accession>
<feature type="non-terminal residue" evidence="3">
    <location>
        <position position="182"/>
    </location>
</feature>
<feature type="compositionally biased region" description="Low complexity" evidence="2">
    <location>
        <begin position="1"/>
        <end position="26"/>
    </location>
</feature>
<protein>
    <submittedName>
        <fullName evidence="3">Uncharacterized protein</fullName>
    </submittedName>
</protein>
<evidence type="ECO:0000313" key="3">
    <source>
        <dbReference type="EMBL" id="EGB01730.1"/>
    </source>
</evidence>
<gene>
    <name evidence="3" type="ORF">AURANDRAFT_69551</name>
</gene>
<dbReference type="EMBL" id="GL834261">
    <property type="protein sequence ID" value="EGB01730.1"/>
    <property type="molecule type" value="Genomic_DNA"/>
</dbReference>
<sequence length="182" mass="19192">MEPKAPALANATNASPAAAPAAQKAPPASPAAPEPAPAPAVDAGAPEEAPLFAVKELVEVSRRKFPGFNFEGGTAKITKVHDERSADLGPMKDGSARRTTGFTYGVKYVMGGSEKRVDAQHIASKREVSREAASAARQEEVAAQRAERERAEAAARAEEAARVERKRAARAKVAALREAKKR</sequence>
<feature type="compositionally biased region" description="Pro residues" evidence="2">
    <location>
        <begin position="27"/>
        <end position="38"/>
    </location>
</feature>